<feature type="transmembrane region" description="Helical" evidence="6">
    <location>
        <begin position="61"/>
        <end position="80"/>
    </location>
</feature>
<name>A0ABQ4G2G3_9ACTN</name>
<evidence type="ECO:0000256" key="3">
    <source>
        <dbReference type="ARBA" id="ARBA00022692"/>
    </source>
</evidence>
<protein>
    <submittedName>
        <fullName evidence="8">MFS transporter</fullName>
    </submittedName>
</protein>
<dbReference type="PANTHER" id="PTHR23501">
    <property type="entry name" value="MAJOR FACILITATOR SUPERFAMILY"/>
    <property type="match status" value="1"/>
</dbReference>
<dbReference type="Pfam" id="PF07690">
    <property type="entry name" value="MFS_1"/>
    <property type="match status" value="1"/>
</dbReference>
<keyword evidence="2" id="KW-0813">Transport</keyword>
<keyword evidence="4 6" id="KW-1133">Transmembrane helix</keyword>
<dbReference type="PANTHER" id="PTHR23501:SF191">
    <property type="entry name" value="VACUOLAR BASIC AMINO ACID TRANSPORTER 4"/>
    <property type="match status" value="1"/>
</dbReference>
<evidence type="ECO:0000259" key="7">
    <source>
        <dbReference type="PROSITE" id="PS50850"/>
    </source>
</evidence>
<keyword evidence="9" id="KW-1185">Reference proteome</keyword>
<feature type="transmembrane region" description="Helical" evidence="6">
    <location>
        <begin position="282"/>
        <end position="304"/>
    </location>
</feature>
<keyword evidence="3 6" id="KW-0812">Transmembrane</keyword>
<dbReference type="InterPro" id="IPR036259">
    <property type="entry name" value="MFS_trans_sf"/>
</dbReference>
<feature type="domain" description="Major facilitator superfamily (MFS) profile" evidence="7">
    <location>
        <begin position="1"/>
        <end position="477"/>
    </location>
</feature>
<reference evidence="8 9" key="1">
    <citation type="submission" date="2021-01" db="EMBL/GenBank/DDBJ databases">
        <title>Whole genome shotgun sequence of Microbispora corallina NBRC 16416.</title>
        <authorList>
            <person name="Komaki H."/>
            <person name="Tamura T."/>
        </authorList>
    </citation>
    <scope>NUCLEOTIDE SEQUENCE [LARGE SCALE GENOMIC DNA]</scope>
    <source>
        <strain evidence="8 9">NBRC 16416</strain>
    </source>
</reference>
<feature type="transmembrane region" description="Helical" evidence="6">
    <location>
        <begin position="251"/>
        <end position="270"/>
    </location>
</feature>
<dbReference type="SUPFAM" id="SSF103473">
    <property type="entry name" value="MFS general substrate transporter"/>
    <property type="match status" value="1"/>
</dbReference>
<dbReference type="CDD" id="cd17502">
    <property type="entry name" value="MFS_Azr1_MDR_like"/>
    <property type="match status" value="1"/>
</dbReference>
<evidence type="ECO:0000256" key="4">
    <source>
        <dbReference type="ARBA" id="ARBA00022989"/>
    </source>
</evidence>
<dbReference type="Gene3D" id="1.20.1250.20">
    <property type="entry name" value="MFS general substrate transporter like domains"/>
    <property type="match status" value="1"/>
</dbReference>
<dbReference type="InterPro" id="IPR011701">
    <property type="entry name" value="MFS"/>
</dbReference>
<sequence>MLCTGLVALDSTIIATAVPSVVGDLGGFSQFPWLFSIYLLTQAVTVPIYGKLADVFGRKPVMFVGIAVFLLGSALCGAAWSMGALIGFRALQGIGAGAVQPMSITMVGDLYSVEERARVQGYIASVWGISSVVGPTLGGLFSEYVSWRWIFFVNLPLGALAAWTLARRFKEKVAGGSHTIDYLGAALLTAGSSLLILGLLEGGVAWEWASPVSLLIFGAGVVLVAAFVLVERRAAEPVLPLWVFSRRTLTGGNLVGLGVGALLIGFTSYVPTYAQGVLGTGALVAGFALAALTLGWPIAAALSGRVYMRLGFRDTALIGTVVVVAGTVLCALLGRGSELWEVAAACFVVGVGLGLSASPTMVAVQSVVGWERRGVVTGTNMFCRSIGSALGAAILGAVSNATLSGRFSRPPAGVAGHLPASVDATDTVLNGQAPAQPAVAAFVRSALYDAVHNVFLVLVVVAVLSVGALLLMPRRTRELSFD</sequence>
<organism evidence="8 9">
    <name type="scientific">Microbispora corallina</name>
    <dbReference type="NCBI Taxonomy" id="83302"/>
    <lineage>
        <taxon>Bacteria</taxon>
        <taxon>Bacillati</taxon>
        <taxon>Actinomycetota</taxon>
        <taxon>Actinomycetes</taxon>
        <taxon>Streptosporangiales</taxon>
        <taxon>Streptosporangiaceae</taxon>
        <taxon>Microbispora</taxon>
    </lineage>
</organism>
<evidence type="ECO:0000313" key="8">
    <source>
        <dbReference type="EMBL" id="GIH41246.1"/>
    </source>
</evidence>
<evidence type="ECO:0000256" key="1">
    <source>
        <dbReference type="ARBA" id="ARBA00004429"/>
    </source>
</evidence>
<gene>
    <name evidence="8" type="ORF">Mco01_42460</name>
</gene>
<dbReference type="Gene3D" id="1.20.1720.10">
    <property type="entry name" value="Multidrug resistance protein D"/>
    <property type="match status" value="1"/>
</dbReference>
<feature type="transmembrane region" description="Helical" evidence="6">
    <location>
        <begin position="454"/>
        <end position="472"/>
    </location>
</feature>
<evidence type="ECO:0000256" key="5">
    <source>
        <dbReference type="ARBA" id="ARBA00023136"/>
    </source>
</evidence>
<evidence type="ECO:0000313" key="9">
    <source>
        <dbReference type="Proteomes" id="UP000603904"/>
    </source>
</evidence>
<feature type="transmembrane region" description="Helical" evidence="6">
    <location>
        <begin position="342"/>
        <end position="370"/>
    </location>
</feature>
<dbReference type="InterPro" id="IPR020846">
    <property type="entry name" value="MFS_dom"/>
</dbReference>
<feature type="transmembrane region" description="Helical" evidence="6">
    <location>
        <begin position="316"/>
        <end position="336"/>
    </location>
</feature>
<feature type="transmembrane region" description="Helical" evidence="6">
    <location>
        <begin position="31"/>
        <end position="49"/>
    </location>
</feature>
<dbReference type="Proteomes" id="UP000603904">
    <property type="component" value="Unassembled WGS sequence"/>
</dbReference>
<keyword evidence="5 6" id="KW-0472">Membrane</keyword>
<dbReference type="PROSITE" id="PS50850">
    <property type="entry name" value="MFS"/>
    <property type="match status" value="1"/>
</dbReference>
<dbReference type="EMBL" id="BOOC01000020">
    <property type="protein sequence ID" value="GIH41246.1"/>
    <property type="molecule type" value="Genomic_DNA"/>
</dbReference>
<feature type="transmembrane region" description="Helical" evidence="6">
    <location>
        <begin position="212"/>
        <end position="230"/>
    </location>
</feature>
<evidence type="ECO:0000256" key="6">
    <source>
        <dbReference type="SAM" id="Phobius"/>
    </source>
</evidence>
<feature type="transmembrane region" description="Helical" evidence="6">
    <location>
        <begin position="382"/>
        <end position="403"/>
    </location>
</feature>
<feature type="transmembrane region" description="Helical" evidence="6">
    <location>
        <begin position="178"/>
        <end position="200"/>
    </location>
</feature>
<accession>A0ABQ4G2G3</accession>
<comment type="caution">
    <text evidence="8">The sequence shown here is derived from an EMBL/GenBank/DDBJ whole genome shotgun (WGS) entry which is preliminary data.</text>
</comment>
<evidence type="ECO:0000256" key="2">
    <source>
        <dbReference type="ARBA" id="ARBA00022448"/>
    </source>
</evidence>
<proteinExistence type="predicted"/>
<feature type="transmembrane region" description="Helical" evidence="6">
    <location>
        <begin position="147"/>
        <end position="166"/>
    </location>
</feature>
<comment type="subcellular location">
    <subcellularLocation>
        <location evidence="1">Cell inner membrane</location>
        <topology evidence="1">Multi-pass membrane protein</topology>
    </subcellularLocation>
</comment>